<organism evidence="2 3">
    <name type="scientific">Pisum sativum</name>
    <name type="common">Garden pea</name>
    <name type="synonym">Lathyrus oleraceus</name>
    <dbReference type="NCBI Taxonomy" id="3888"/>
    <lineage>
        <taxon>Eukaryota</taxon>
        <taxon>Viridiplantae</taxon>
        <taxon>Streptophyta</taxon>
        <taxon>Embryophyta</taxon>
        <taxon>Tracheophyta</taxon>
        <taxon>Spermatophyta</taxon>
        <taxon>Magnoliopsida</taxon>
        <taxon>eudicotyledons</taxon>
        <taxon>Gunneridae</taxon>
        <taxon>Pentapetalae</taxon>
        <taxon>rosids</taxon>
        <taxon>fabids</taxon>
        <taxon>Fabales</taxon>
        <taxon>Fabaceae</taxon>
        <taxon>Papilionoideae</taxon>
        <taxon>50 kb inversion clade</taxon>
        <taxon>NPAAA clade</taxon>
        <taxon>Hologalegina</taxon>
        <taxon>IRL clade</taxon>
        <taxon>Fabeae</taxon>
        <taxon>Lathyrus</taxon>
    </lineage>
</organism>
<feature type="compositionally biased region" description="Polar residues" evidence="1">
    <location>
        <begin position="1138"/>
        <end position="1150"/>
    </location>
</feature>
<feature type="compositionally biased region" description="Basic and acidic residues" evidence="1">
    <location>
        <begin position="1257"/>
        <end position="1267"/>
    </location>
</feature>
<feature type="region of interest" description="Disordered" evidence="1">
    <location>
        <begin position="993"/>
        <end position="1094"/>
    </location>
</feature>
<feature type="compositionally biased region" description="Polar residues" evidence="1">
    <location>
        <begin position="960"/>
        <end position="975"/>
    </location>
</feature>
<feature type="region of interest" description="Disordered" evidence="1">
    <location>
        <begin position="87"/>
        <end position="135"/>
    </location>
</feature>
<feature type="compositionally biased region" description="Basic and acidic residues" evidence="1">
    <location>
        <begin position="1107"/>
        <end position="1119"/>
    </location>
</feature>
<feature type="compositionally biased region" description="Basic and acidic residues" evidence="1">
    <location>
        <begin position="873"/>
        <end position="891"/>
    </location>
</feature>
<feature type="region of interest" description="Disordered" evidence="1">
    <location>
        <begin position="231"/>
        <end position="262"/>
    </location>
</feature>
<feature type="region of interest" description="Disordered" evidence="1">
    <location>
        <begin position="625"/>
        <end position="979"/>
    </location>
</feature>
<feature type="compositionally biased region" description="Polar residues" evidence="1">
    <location>
        <begin position="701"/>
        <end position="713"/>
    </location>
</feature>
<feature type="compositionally biased region" description="Polar residues" evidence="1">
    <location>
        <begin position="855"/>
        <end position="867"/>
    </location>
</feature>
<dbReference type="Gramene" id="Psat06G0423200-T1">
    <property type="protein sequence ID" value="KAI5398771.1"/>
    <property type="gene ID" value="KIW84_064232"/>
</dbReference>
<feature type="compositionally biased region" description="Basic and acidic residues" evidence="1">
    <location>
        <begin position="660"/>
        <end position="698"/>
    </location>
</feature>
<feature type="region of interest" description="Disordered" evidence="1">
    <location>
        <begin position="1107"/>
        <end position="1161"/>
    </location>
</feature>
<feature type="compositionally biased region" description="Basic and acidic residues" evidence="1">
    <location>
        <begin position="1028"/>
        <end position="1058"/>
    </location>
</feature>
<keyword evidence="3" id="KW-1185">Reference proteome</keyword>
<feature type="region of interest" description="Disordered" evidence="1">
    <location>
        <begin position="292"/>
        <end position="401"/>
    </location>
</feature>
<feature type="compositionally biased region" description="Basic and acidic residues" evidence="1">
    <location>
        <begin position="842"/>
        <end position="854"/>
    </location>
</feature>
<name>A0A9D4WB08_PEA</name>
<feature type="region of interest" description="Disordered" evidence="1">
    <location>
        <begin position="1191"/>
        <end position="1355"/>
    </location>
</feature>
<dbReference type="PANTHER" id="PTHR37729:SF1">
    <property type="entry name" value="NEUROFILAMENT PROTEIN-LIKE PROTEIN"/>
    <property type="match status" value="1"/>
</dbReference>
<dbReference type="Proteomes" id="UP001058974">
    <property type="component" value="Chromosome 6"/>
</dbReference>
<reference evidence="2 3" key="1">
    <citation type="journal article" date="2022" name="Nat. Genet.">
        <title>Improved pea reference genome and pan-genome highlight genomic features and evolutionary characteristics.</title>
        <authorList>
            <person name="Yang T."/>
            <person name="Liu R."/>
            <person name="Luo Y."/>
            <person name="Hu S."/>
            <person name="Wang D."/>
            <person name="Wang C."/>
            <person name="Pandey M.K."/>
            <person name="Ge S."/>
            <person name="Xu Q."/>
            <person name="Li N."/>
            <person name="Li G."/>
            <person name="Huang Y."/>
            <person name="Saxena R.K."/>
            <person name="Ji Y."/>
            <person name="Li M."/>
            <person name="Yan X."/>
            <person name="He Y."/>
            <person name="Liu Y."/>
            <person name="Wang X."/>
            <person name="Xiang C."/>
            <person name="Varshney R.K."/>
            <person name="Ding H."/>
            <person name="Gao S."/>
            <person name="Zong X."/>
        </authorList>
    </citation>
    <scope>NUCLEOTIDE SEQUENCE [LARGE SCALE GENOMIC DNA]</scope>
    <source>
        <strain evidence="2 3">cv. Zhongwan 6</strain>
    </source>
</reference>
<dbReference type="EMBL" id="JAMSHJ010000006">
    <property type="protein sequence ID" value="KAI5398771.1"/>
    <property type="molecule type" value="Genomic_DNA"/>
</dbReference>
<feature type="compositionally biased region" description="Basic and acidic residues" evidence="1">
    <location>
        <begin position="445"/>
        <end position="464"/>
    </location>
</feature>
<feature type="compositionally biased region" description="Basic and acidic residues" evidence="1">
    <location>
        <begin position="166"/>
        <end position="183"/>
    </location>
</feature>
<feature type="compositionally biased region" description="Basic and acidic residues" evidence="1">
    <location>
        <begin position="380"/>
        <end position="397"/>
    </location>
</feature>
<feature type="compositionally biased region" description="Polar residues" evidence="1">
    <location>
        <begin position="1337"/>
        <end position="1347"/>
    </location>
</feature>
<feature type="compositionally biased region" description="Basic and acidic residues" evidence="1">
    <location>
        <begin position="1191"/>
        <end position="1200"/>
    </location>
</feature>
<feature type="compositionally biased region" description="Basic and acidic residues" evidence="1">
    <location>
        <begin position="34"/>
        <end position="43"/>
    </location>
</feature>
<feature type="compositionally biased region" description="Basic and acidic residues" evidence="1">
    <location>
        <begin position="13"/>
        <end position="27"/>
    </location>
</feature>
<gene>
    <name evidence="2" type="ORF">KIW84_064232</name>
</gene>
<feature type="region of interest" description="Disordered" evidence="1">
    <location>
        <begin position="166"/>
        <end position="200"/>
    </location>
</feature>
<feature type="compositionally biased region" description="Basic and acidic residues" evidence="1">
    <location>
        <begin position="942"/>
        <end position="958"/>
    </location>
</feature>
<evidence type="ECO:0000313" key="3">
    <source>
        <dbReference type="Proteomes" id="UP001058974"/>
    </source>
</evidence>
<feature type="compositionally biased region" description="Basic and acidic residues" evidence="1">
    <location>
        <begin position="508"/>
        <end position="523"/>
    </location>
</feature>
<feature type="compositionally biased region" description="Basic and acidic residues" evidence="1">
    <location>
        <begin position="715"/>
        <end position="750"/>
    </location>
</feature>
<feature type="compositionally biased region" description="Basic and acidic residues" evidence="1">
    <location>
        <begin position="320"/>
        <end position="353"/>
    </location>
</feature>
<feature type="compositionally biased region" description="Basic and acidic residues" evidence="1">
    <location>
        <begin position="1231"/>
        <end position="1243"/>
    </location>
</feature>
<feature type="compositionally biased region" description="Basic and acidic residues" evidence="1">
    <location>
        <begin position="87"/>
        <end position="122"/>
    </location>
</feature>
<proteinExistence type="predicted"/>
<protein>
    <submittedName>
        <fullName evidence="2">Uncharacterized protein</fullName>
    </submittedName>
</protein>
<feature type="compositionally biased region" description="Basic and acidic residues" evidence="1">
    <location>
        <begin position="1274"/>
        <end position="1295"/>
    </location>
</feature>
<feature type="compositionally biased region" description="Polar residues" evidence="1">
    <location>
        <begin position="777"/>
        <end position="788"/>
    </location>
</feature>
<evidence type="ECO:0000256" key="1">
    <source>
        <dbReference type="SAM" id="MobiDB-lite"/>
    </source>
</evidence>
<feature type="compositionally biased region" description="Basic and acidic residues" evidence="1">
    <location>
        <begin position="1210"/>
        <end position="1224"/>
    </location>
</feature>
<sequence length="1355" mass="146705">MATETLELASDPTHQEFVKQEKDEAIAEKINSLAKEEGDKPDDAQDQSTPSSTTEGDVVKAELEAAEIEKGDDSSALKVSVEDILKPGKVKDAYNPHEKDEAIAEKIDSLANEDGGKPDDAQRQATTSATAEGDEVKAELVAAEIVKDDDSSELKEFVKQEKDEAIAEKIDSLANEDGGKPDDAQGQPTPSSTTEGDEVKAELASEAIVKGDDSSVLKEFVKPEKDEAIAEKINSLANEDEDKPADAQGQATPSSTTEGDEVKAELAAAEIVKDDNSSKQFVKLEKDEAIEEKINSLANEDGDKPDDAQGQATPTSEAGDEVKAELTAAEIEKGDDSSALKEFVNPEKDEAISEKINSLANEDVDKPKDAQGQATPSTTEGDKVKAELASEPIEKGGDSSALKELVKLEKDEAIAEKIDSLANENEDEPDDTQGQATPSSTTEGDEVKAELASEAIEKGDDSSALKEFVKLEKDEAIAEKINSLANEDGDKSDDAQDQATPSSTTEGDEVKAELAEEIEKGDDSSVLTVSAEDSLKPDVVDDAQNSAAEKGDDEKAELAAVEIEKSDDSSAVKISIEDSLKPDIVDDTLNSAVEKVDEEKAELPVAVEKFDDSAPLEPVAVADNVEEEKDLIPESQPISFAEPMLDAAISQQDEPPSTEPDVKETQQPIEKEPVETDRENQSKTEDVPEAEIIEKSVDATEYSSDATETNQSAVDEVKRAGVSETSAEKVAEPVATEERDVSQEPEKESQENSEEAEQPSTIAIVEPSTEANEEKSSTNIAEETNNNNDEIEPTEKAKSESVVTEVEPTETKSELVVAEIEPAETVKDESVVTEVEENQTEPEQKSTKTREEKQPNTSSLPEQSAETNDVAAVEEKTRELEFEAPRLKDTNNDDAGPTETEKAEPVVTQVEPTKSVKEELVVAEVEPTETVKEEPAITEIGENQKEPESQSTEPREEEQPNTSSIPEQSTETNNVIVVEGKTRELEFEAAILKEINNNDAGPTETEKAEPVVTEADENQGEQEIQSSRQEEEEKPKDASESREQIGDAVEVHPLKDLDIEAPQDTGNLESEAIPAKEENIGLLSNGVEEKPREQLQIGEEVVETIKEVEPEQATEKSGESLEGTIRNSSVKEEESETNTKVNTEQVSLKDSANPVEPSPEVKEKIVVEDVKKEVVGVTENATGVKEKVDVATEDVKKEPEAPDAVQVSSRETEVEIKKAEEQNEAKTTTPEAREADTKVDEISRAVSEPVRETLASKFEEKDKEEKTIQTGENNSEKEQIKEPVKTEVEATKENDTTTVSKDLPKETPSKPAQKQSSNIISKVKQSLVKAKKAITGKSPSSKNLNSDQKGDIKVK</sequence>
<evidence type="ECO:0000313" key="2">
    <source>
        <dbReference type="EMBL" id="KAI5398771.1"/>
    </source>
</evidence>
<accession>A0A9D4WB08</accession>
<dbReference type="PANTHER" id="PTHR37729">
    <property type="entry name" value="NEUROFILAMENT PROTEIN-LIKE PROTEIN"/>
    <property type="match status" value="1"/>
</dbReference>
<feature type="compositionally biased region" description="Polar residues" evidence="1">
    <location>
        <begin position="432"/>
        <end position="442"/>
    </location>
</feature>
<feature type="compositionally biased region" description="Polar residues" evidence="1">
    <location>
        <begin position="1310"/>
        <end position="1324"/>
    </location>
</feature>
<feature type="region of interest" description="Disordered" evidence="1">
    <location>
        <begin position="416"/>
        <end position="464"/>
    </location>
</feature>
<feature type="compositionally biased region" description="Polar residues" evidence="1">
    <location>
        <begin position="46"/>
        <end position="55"/>
    </location>
</feature>
<comment type="caution">
    <text evidence="2">The sequence shown here is derived from an EMBL/GenBank/DDBJ whole genome shotgun (WGS) entry which is preliminary data.</text>
</comment>
<feature type="region of interest" description="Disordered" evidence="1">
    <location>
        <begin position="1"/>
        <end position="58"/>
    </location>
</feature>
<feature type="region of interest" description="Disordered" evidence="1">
    <location>
        <begin position="480"/>
        <end position="556"/>
    </location>
</feature>